<evidence type="ECO:0000313" key="3">
    <source>
        <dbReference type="Proteomes" id="UP000460298"/>
    </source>
</evidence>
<dbReference type="AlphaFoldDB" id="A0A833LX40"/>
<comment type="caution">
    <text evidence="2">The sequence shown here is derived from an EMBL/GenBank/DDBJ whole genome shotgun (WGS) entry which is preliminary data.</text>
</comment>
<feature type="transmembrane region" description="Helical" evidence="1">
    <location>
        <begin position="38"/>
        <end position="59"/>
    </location>
</feature>
<protein>
    <submittedName>
        <fullName evidence="2">Uncharacterized protein</fullName>
    </submittedName>
</protein>
<name>A0A833LX40_9LEPT</name>
<evidence type="ECO:0000313" key="2">
    <source>
        <dbReference type="EMBL" id="KAB2930341.1"/>
    </source>
</evidence>
<keyword evidence="1" id="KW-0472">Membrane</keyword>
<dbReference type="Proteomes" id="UP000460298">
    <property type="component" value="Unassembled WGS sequence"/>
</dbReference>
<proteinExistence type="predicted"/>
<gene>
    <name evidence="2" type="ORF">F9K24_16895</name>
</gene>
<sequence length="139" mass="16361">MNPSAYLLVRSLLPLLAVPLSCWISCRFLNICDWQDWLLYQWPSYVACYIPLWAFLWMQHIEEQRRDRTHDERVKVGLRALNAVHAGVLLRFAATAAVLFYWKDEKLYKPVYVFLMHMASFFVFQLATLISCKKSASEP</sequence>
<evidence type="ECO:0000256" key="1">
    <source>
        <dbReference type="SAM" id="Phobius"/>
    </source>
</evidence>
<organism evidence="2 3">
    <name type="scientific">Leptonema illini</name>
    <dbReference type="NCBI Taxonomy" id="183"/>
    <lineage>
        <taxon>Bacteria</taxon>
        <taxon>Pseudomonadati</taxon>
        <taxon>Spirochaetota</taxon>
        <taxon>Spirochaetia</taxon>
        <taxon>Leptospirales</taxon>
        <taxon>Leptospiraceae</taxon>
        <taxon>Leptonema</taxon>
    </lineage>
</organism>
<feature type="transmembrane region" description="Helical" evidence="1">
    <location>
        <begin position="80"/>
        <end position="102"/>
    </location>
</feature>
<dbReference type="EMBL" id="WBUI01000021">
    <property type="protein sequence ID" value="KAB2930341.1"/>
    <property type="molecule type" value="Genomic_DNA"/>
</dbReference>
<keyword evidence="1" id="KW-1133">Transmembrane helix</keyword>
<feature type="transmembrane region" description="Helical" evidence="1">
    <location>
        <begin position="114"/>
        <end position="132"/>
    </location>
</feature>
<accession>A0A833LX40</accession>
<reference evidence="2 3" key="1">
    <citation type="submission" date="2019-10" db="EMBL/GenBank/DDBJ databases">
        <title>Extracellular Electron Transfer in a Candidatus Methanoperedens spp. Enrichment Culture.</title>
        <authorList>
            <person name="Berger S."/>
            <person name="Rangel Shaw D."/>
            <person name="Berben T."/>
            <person name="In 'T Zandt M."/>
            <person name="Frank J."/>
            <person name="Reimann J."/>
            <person name="Jetten M.S.M."/>
            <person name="Welte C.U."/>
        </authorList>
    </citation>
    <scope>NUCLEOTIDE SEQUENCE [LARGE SCALE GENOMIC DNA]</scope>
    <source>
        <strain evidence="2">SB12</strain>
    </source>
</reference>
<keyword evidence="1" id="KW-0812">Transmembrane</keyword>